<dbReference type="SMART" id="SM00347">
    <property type="entry name" value="HTH_MARR"/>
    <property type="match status" value="1"/>
</dbReference>
<dbReference type="EMBL" id="JBHTKR010000003">
    <property type="protein sequence ID" value="MFD1194932.1"/>
    <property type="molecule type" value="Genomic_DNA"/>
</dbReference>
<dbReference type="PANTHER" id="PTHR42756">
    <property type="entry name" value="TRANSCRIPTIONAL REGULATOR, MARR"/>
    <property type="match status" value="1"/>
</dbReference>
<keyword evidence="2" id="KW-0238">DNA-binding</keyword>
<dbReference type="InterPro" id="IPR000835">
    <property type="entry name" value="HTH_MarR-typ"/>
</dbReference>
<keyword evidence="1" id="KW-0805">Transcription regulation</keyword>
<sequence length="167" mass="18273">MISKQNPVPQVPSDDSTAAPFGLDRALRDLVGYTMKRATNLMQADAARVLEPLGLRITTFSALSVICDTPDVTQSQLAASLNMERSNTVLIIDALEEAGLIGRHRVLTDRRSFALRATLAGTRRRRAAVAALQAHENAMLADLSPEERATLVGLLRRIDRRGQEDVQ</sequence>
<evidence type="ECO:0000256" key="4">
    <source>
        <dbReference type="SAM" id="MobiDB-lite"/>
    </source>
</evidence>
<dbReference type="Pfam" id="PF01047">
    <property type="entry name" value="MarR"/>
    <property type="match status" value="1"/>
</dbReference>
<reference evidence="7" key="1">
    <citation type="journal article" date="2019" name="Int. J. Syst. Evol. Microbiol.">
        <title>The Global Catalogue of Microorganisms (GCM) 10K type strain sequencing project: providing services to taxonomists for standard genome sequencing and annotation.</title>
        <authorList>
            <consortium name="The Broad Institute Genomics Platform"/>
            <consortium name="The Broad Institute Genome Sequencing Center for Infectious Disease"/>
            <person name="Wu L."/>
            <person name="Ma J."/>
        </authorList>
    </citation>
    <scope>NUCLEOTIDE SEQUENCE [LARGE SCALE GENOMIC DNA]</scope>
    <source>
        <strain evidence="7">CCUG 55328</strain>
    </source>
</reference>
<dbReference type="Proteomes" id="UP001597151">
    <property type="component" value="Unassembled WGS sequence"/>
</dbReference>
<keyword evidence="7" id="KW-1185">Reference proteome</keyword>
<evidence type="ECO:0000259" key="5">
    <source>
        <dbReference type="PROSITE" id="PS50995"/>
    </source>
</evidence>
<dbReference type="PRINTS" id="PR00598">
    <property type="entry name" value="HTHMARR"/>
</dbReference>
<feature type="region of interest" description="Disordered" evidence="4">
    <location>
        <begin position="1"/>
        <end position="20"/>
    </location>
</feature>
<evidence type="ECO:0000256" key="1">
    <source>
        <dbReference type="ARBA" id="ARBA00023015"/>
    </source>
</evidence>
<dbReference type="InterPro" id="IPR036388">
    <property type="entry name" value="WH-like_DNA-bd_sf"/>
</dbReference>
<evidence type="ECO:0000313" key="7">
    <source>
        <dbReference type="Proteomes" id="UP001597151"/>
    </source>
</evidence>
<evidence type="ECO:0000256" key="3">
    <source>
        <dbReference type="ARBA" id="ARBA00023163"/>
    </source>
</evidence>
<dbReference type="RefSeq" id="WP_380791067.1">
    <property type="nucleotide sequence ID" value="NZ_JBHTKR010000003.1"/>
</dbReference>
<dbReference type="Gene3D" id="1.10.10.10">
    <property type="entry name" value="Winged helix-like DNA-binding domain superfamily/Winged helix DNA-binding domain"/>
    <property type="match status" value="1"/>
</dbReference>
<evidence type="ECO:0000313" key="6">
    <source>
        <dbReference type="EMBL" id="MFD1194932.1"/>
    </source>
</evidence>
<keyword evidence="3" id="KW-0804">Transcription</keyword>
<evidence type="ECO:0000256" key="2">
    <source>
        <dbReference type="ARBA" id="ARBA00023125"/>
    </source>
</evidence>
<dbReference type="PROSITE" id="PS50995">
    <property type="entry name" value="HTH_MARR_2"/>
    <property type="match status" value="1"/>
</dbReference>
<name>A0ABW3TE19_9RHOB</name>
<dbReference type="PANTHER" id="PTHR42756:SF1">
    <property type="entry name" value="TRANSCRIPTIONAL REPRESSOR OF EMRAB OPERON"/>
    <property type="match status" value="1"/>
</dbReference>
<feature type="compositionally biased region" description="Polar residues" evidence="4">
    <location>
        <begin position="1"/>
        <end position="16"/>
    </location>
</feature>
<comment type="caution">
    <text evidence="6">The sequence shown here is derived from an EMBL/GenBank/DDBJ whole genome shotgun (WGS) entry which is preliminary data.</text>
</comment>
<accession>A0ABW3TE19</accession>
<dbReference type="InterPro" id="IPR036390">
    <property type="entry name" value="WH_DNA-bd_sf"/>
</dbReference>
<feature type="domain" description="HTH marR-type" evidence="5">
    <location>
        <begin position="28"/>
        <end position="160"/>
    </location>
</feature>
<proteinExistence type="predicted"/>
<dbReference type="SUPFAM" id="SSF46785">
    <property type="entry name" value="Winged helix' DNA-binding domain"/>
    <property type="match status" value="1"/>
</dbReference>
<protein>
    <submittedName>
        <fullName evidence="6">MarR family winged helix-turn-helix transcriptional regulator</fullName>
    </submittedName>
</protein>
<gene>
    <name evidence="6" type="ORF">ACFQ3C_09640</name>
</gene>
<organism evidence="6 7">
    <name type="scientific">Seohaeicola saemankumensis</name>
    <dbReference type="NCBI Taxonomy" id="481181"/>
    <lineage>
        <taxon>Bacteria</taxon>
        <taxon>Pseudomonadati</taxon>
        <taxon>Pseudomonadota</taxon>
        <taxon>Alphaproteobacteria</taxon>
        <taxon>Rhodobacterales</taxon>
        <taxon>Roseobacteraceae</taxon>
        <taxon>Seohaeicola</taxon>
    </lineage>
</organism>